<reference evidence="26" key="1">
    <citation type="submission" date="2021-01" db="EMBL/GenBank/DDBJ databases">
        <title>Whole genome shotgun sequence of Rhizocola hellebori NBRC 109834.</title>
        <authorList>
            <person name="Komaki H."/>
            <person name="Tamura T."/>
        </authorList>
    </citation>
    <scope>NUCLEOTIDE SEQUENCE</scope>
    <source>
        <strain evidence="26">NBRC 109834</strain>
    </source>
</reference>
<keyword evidence="10" id="KW-0443">Lipid metabolism</keyword>
<evidence type="ECO:0000256" key="12">
    <source>
        <dbReference type="ARBA" id="ARBA00023273"/>
    </source>
</evidence>
<evidence type="ECO:0000256" key="8">
    <source>
        <dbReference type="ARBA" id="ARBA00022832"/>
    </source>
</evidence>
<evidence type="ECO:0000256" key="3">
    <source>
        <dbReference type="ARBA" id="ARBA00004632"/>
    </source>
</evidence>
<comment type="catalytic activity">
    <reaction evidence="19">
        <text>octanoyl-CoA + H2O = octanoate + CoA + H(+)</text>
        <dbReference type="Rhea" id="RHEA:30143"/>
        <dbReference type="ChEBI" id="CHEBI:15377"/>
        <dbReference type="ChEBI" id="CHEBI:15378"/>
        <dbReference type="ChEBI" id="CHEBI:25646"/>
        <dbReference type="ChEBI" id="CHEBI:57287"/>
        <dbReference type="ChEBI" id="CHEBI:57386"/>
    </reaction>
    <physiologicalReaction direction="left-to-right" evidence="19">
        <dbReference type="Rhea" id="RHEA:30144"/>
    </physiologicalReaction>
</comment>
<evidence type="ECO:0000256" key="15">
    <source>
        <dbReference type="ARBA" id="ARBA00038456"/>
    </source>
</evidence>
<comment type="catalytic activity">
    <reaction evidence="22">
        <text>dodecanoyl-CoA + H2O = dodecanoate + CoA + H(+)</text>
        <dbReference type="Rhea" id="RHEA:30135"/>
        <dbReference type="ChEBI" id="CHEBI:15377"/>
        <dbReference type="ChEBI" id="CHEBI:15378"/>
        <dbReference type="ChEBI" id="CHEBI:18262"/>
        <dbReference type="ChEBI" id="CHEBI:57287"/>
        <dbReference type="ChEBI" id="CHEBI:57375"/>
    </reaction>
    <physiologicalReaction direction="left-to-right" evidence="22">
        <dbReference type="Rhea" id="RHEA:30136"/>
    </physiologicalReaction>
</comment>
<evidence type="ECO:0000256" key="17">
    <source>
        <dbReference type="ARBA" id="ARBA00040123"/>
    </source>
</evidence>
<comment type="catalytic activity">
    <reaction evidence="20">
        <text>hexadecanoyl-CoA + H2O = hexadecanoate + CoA + H(+)</text>
        <dbReference type="Rhea" id="RHEA:16645"/>
        <dbReference type="ChEBI" id="CHEBI:7896"/>
        <dbReference type="ChEBI" id="CHEBI:15377"/>
        <dbReference type="ChEBI" id="CHEBI:15378"/>
        <dbReference type="ChEBI" id="CHEBI:57287"/>
        <dbReference type="ChEBI" id="CHEBI:57379"/>
        <dbReference type="EC" id="3.1.2.2"/>
    </reaction>
    <physiologicalReaction direction="left-to-right" evidence="20">
        <dbReference type="Rhea" id="RHEA:16646"/>
    </physiologicalReaction>
</comment>
<dbReference type="SUPFAM" id="SSF54637">
    <property type="entry name" value="Thioesterase/thiol ester dehydrase-isomerase"/>
    <property type="match status" value="1"/>
</dbReference>
<evidence type="ECO:0000256" key="10">
    <source>
        <dbReference type="ARBA" id="ARBA00023098"/>
    </source>
</evidence>
<keyword evidence="11" id="KW-0472">Membrane</keyword>
<keyword evidence="5" id="KW-0963">Cytoplasm</keyword>
<evidence type="ECO:0000256" key="9">
    <source>
        <dbReference type="ARBA" id="ARBA00022946"/>
    </source>
</evidence>
<keyword evidence="4" id="KW-1003">Cell membrane</keyword>
<evidence type="ECO:0000256" key="11">
    <source>
        <dbReference type="ARBA" id="ARBA00023136"/>
    </source>
</evidence>
<feature type="domain" description="Thioesterase" evidence="25">
    <location>
        <begin position="68"/>
        <end position="137"/>
    </location>
</feature>
<dbReference type="GO" id="GO:0016787">
    <property type="term" value="F:hydrolase activity"/>
    <property type="evidence" value="ECO:0007669"/>
    <property type="project" value="UniProtKB-KW"/>
</dbReference>
<dbReference type="Gene3D" id="3.10.129.10">
    <property type="entry name" value="Hotdog Thioesterase"/>
    <property type="match status" value="1"/>
</dbReference>
<dbReference type="Pfam" id="PF03061">
    <property type="entry name" value="4HBT"/>
    <property type="match status" value="1"/>
</dbReference>
<dbReference type="EC" id="3.1.2.2" evidence="16"/>
<sequence length="176" mass="18662">MLIGEDAKPATLHPDAPPPGTQLPSHYDRCYGCGPHHQAGLRMQMTVGEGTSVHGRFEVTDEHQGAPGLAHGGLLACAMDEALGTLGWLLGIPAVTAHLESDFRIPVPVGTILHLHAHCLGVAGRKIYLSATARLNDPEGPVAVQAQAMFLAVNLTHFAEHGRPSGMDREPTRINP</sequence>
<evidence type="ECO:0000256" key="24">
    <source>
        <dbReference type="SAM" id="MobiDB-lite"/>
    </source>
</evidence>
<evidence type="ECO:0000256" key="5">
    <source>
        <dbReference type="ARBA" id="ARBA00022490"/>
    </source>
</evidence>
<evidence type="ECO:0000256" key="14">
    <source>
        <dbReference type="ARBA" id="ARBA00037002"/>
    </source>
</evidence>
<organism evidence="26 27">
    <name type="scientific">Rhizocola hellebori</name>
    <dbReference type="NCBI Taxonomy" id="1392758"/>
    <lineage>
        <taxon>Bacteria</taxon>
        <taxon>Bacillati</taxon>
        <taxon>Actinomycetota</taxon>
        <taxon>Actinomycetes</taxon>
        <taxon>Micromonosporales</taxon>
        <taxon>Micromonosporaceae</taxon>
        <taxon>Rhizocola</taxon>
    </lineage>
</organism>
<comment type="catalytic activity">
    <reaction evidence="14">
        <text>(9Z)-octadecenoyl-CoA + H2O = (9Z)-octadecenoate + CoA + H(+)</text>
        <dbReference type="Rhea" id="RHEA:40139"/>
        <dbReference type="ChEBI" id="CHEBI:15377"/>
        <dbReference type="ChEBI" id="CHEBI:15378"/>
        <dbReference type="ChEBI" id="CHEBI:30823"/>
        <dbReference type="ChEBI" id="CHEBI:57287"/>
        <dbReference type="ChEBI" id="CHEBI:57387"/>
    </reaction>
    <physiologicalReaction direction="left-to-right" evidence="14">
        <dbReference type="Rhea" id="RHEA:40140"/>
    </physiologicalReaction>
</comment>
<evidence type="ECO:0000256" key="23">
    <source>
        <dbReference type="ARBA" id="ARBA00048180"/>
    </source>
</evidence>
<evidence type="ECO:0000256" key="7">
    <source>
        <dbReference type="ARBA" id="ARBA00022801"/>
    </source>
</evidence>
<dbReference type="PANTHER" id="PTHR12418">
    <property type="entry name" value="ACYL-COENZYME A THIOESTERASE THEM4"/>
    <property type="match status" value="1"/>
</dbReference>
<dbReference type="Proteomes" id="UP000612899">
    <property type="component" value="Unassembled WGS sequence"/>
</dbReference>
<evidence type="ECO:0000256" key="22">
    <source>
        <dbReference type="ARBA" id="ARBA00048074"/>
    </source>
</evidence>
<protein>
    <recommendedName>
        <fullName evidence="17">Acyl-coenzyme A thioesterase THEM4</fullName>
        <ecNumber evidence="16">3.1.2.2</ecNumber>
    </recommendedName>
    <alternativeName>
        <fullName evidence="18">Thioesterase superfamily member 4</fullName>
    </alternativeName>
</protein>
<dbReference type="RefSeq" id="WP_203906055.1">
    <property type="nucleotide sequence ID" value="NZ_BONY01000001.1"/>
</dbReference>
<evidence type="ECO:0000256" key="1">
    <source>
        <dbReference type="ARBA" id="ARBA00004170"/>
    </source>
</evidence>
<dbReference type="InterPro" id="IPR029069">
    <property type="entry name" value="HotDog_dom_sf"/>
</dbReference>
<dbReference type="GO" id="GO:0006631">
    <property type="term" value="P:fatty acid metabolic process"/>
    <property type="evidence" value="ECO:0007669"/>
    <property type="project" value="UniProtKB-KW"/>
</dbReference>
<evidence type="ECO:0000256" key="16">
    <source>
        <dbReference type="ARBA" id="ARBA00038848"/>
    </source>
</evidence>
<evidence type="ECO:0000256" key="19">
    <source>
        <dbReference type="ARBA" id="ARBA00047588"/>
    </source>
</evidence>
<evidence type="ECO:0000313" key="26">
    <source>
        <dbReference type="EMBL" id="GIH02117.1"/>
    </source>
</evidence>
<keyword evidence="27" id="KW-1185">Reference proteome</keyword>
<dbReference type="GO" id="GO:0005737">
    <property type="term" value="C:cytoplasm"/>
    <property type="evidence" value="ECO:0007669"/>
    <property type="project" value="UniProtKB-SubCell"/>
</dbReference>
<keyword evidence="9" id="KW-0809">Transit peptide</keyword>
<comment type="similarity">
    <text evidence="15">Belongs to the THEM4/THEM5 thioesterase family.</text>
</comment>
<keyword evidence="12" id="KW-0966">Cell projection</keyword>
<evidence type="ECO:0000256" key="20">
    <source>
        <dbReference type="ARBA" id="ARBA00047734"/>
    </source>
</evidence>
<keyword evidence="6" id="KW-0053">Apoptosis</keyword>
<evidence type="ECO:0000256" key="13">
    <source>
        <dbReference type="ARBA" id="ARBA00035852"/>
    </source>
</evidence>
<comment type="caution">
    <text evidence="26">The sequence shown here is derived from an EMBL/GenBank/DDBJ whole genome shotgun (WGS) entry which is preliminary data.</text>
</comment>
<dbReference type="EMBL" id="BONY01000001">
    <property type="protein sequence ID" value="GIH02117.1"/>
    <property type="molecule type" value="Genomic_DNA"/>
</dbReference>
<proteinExistence type="inferred from homology"/>
<name>A0A8J3Q278_9ACTN</name>
<feature type="region of interest" description="Disordered" evidence="24">
    <location>
        <begin position="1"/>
        <end position="23"/>
    </location>
</feature>
<keyword evidence="7" id="KW-0378">Hydrolase</keyword>
<dbReference type="InterPro" id="IPR006683">
    <property type="entry name" value="Thioestr_dom"/>
</dbReference>
<evidence type="ECO:0000256" key="2">
    <source>
        <dbReference type="ARBA" id="ARBA00004496"/>
    </source>
</evidence>
<comment type="catalytic activity">
    <reaction evidence="21">
        <text>decanoyl-CoA + H2O = decanoate + CoA + H(+)</text>
        <dbReference type="Rhea" id="RHEA:40059"/>
        <dbReference type="ChEBI" id="CHEBI:15377"/>
        <dbReference type="ChEBI" id="CHEBI:15378"/>
        <dbReference type="ChEBI" id="CHEBI:27689"/>
        <dbReference type="ChEBI" id="CHEBI:57287"/>
        <dbReference type="ChEBI" id="CHEBI:61430"/>
    </reaction>
    <physiologicalReaction direction="left-to-right" evidence="21">
        <dbReference type="Rhea" id="RHEA:40060"/>
    </physiologicalReaction>
</comment>
<dbReference type="PANTHER" id="PTHR12418:SF19">
    <property type="entry name" value="ACYL-COENZYME A THIOESTERASE THEM4"/>
    <property type="match status" value="1"/>
</dbReference>
<comment type="subcellular location">
    <subcellularLocation>
        <location evidence="3">Cell projection</location>
        <location evidence="3">Ruffle membrane</location>
    </subcellularLocation>
    <subcellularLocation>
        <location evidence="2">Cytoplasm</location>
    </subcellularLocation>
    <subcellularLocation>
        <location evidence="1">Membrane</location>
        <topology evidence="1">Peripheral membrane protein</topology>
    </subcellularLocation>
</comment>
<evidence type="ECO:0000256" key="6">
    <source>
        <dbReference type="ARBA" id="ARBA00022703"/>
    </source>
</evidence>
<accession>A0A8J3Q278</accession>
<dbReference type="InterPro" id="IPR052365">
    <property type="entry name" value="THEM4/THEM5_acyl-CoA_thioest"/>
</dbReference>
<dbReference type="AlphaFoldDB" id="A0A8J3Q278"/>
<evidence type="ECO:0000256" key="4">
    <source>
        <dbReference type="ARBA" id="ARBA00022475"/>
    </source>
</evidence>
<dbReference type="GO" id="GO:0016020">
    <property type="term" value="C:membrane"/>
    <property type="evidence" value="ECO:0007669"/>
    <property type="project" value="UniProtKB-SubCell"/>
</dbReference>
<keyword evidence="8" id="KW-0276">Fatty acid metabolism</keyword>
<comment type="catalytic activity">
    <reaction evidence="23">
        <text>tetradecanoyl-CoA + H2O = tetradecanoate + CoA + H(+)</text>
        <dbReference type="Rhea" id="RHEA:40119"/>
        <dbReference type="ChEBI" id="CHEBI:15377"/>
        <dbReference type="ChEBI" id="CHEBI:15378"/>
        <dbReference type="ChEBI" id="CHEBI:30807"/>
        <dbReference type="ChEBI" id="CHEBI:57287"/>
        <dbReference type="ChEBI" id="CHEBI:57385"/>
    </reaction>
    <physiologicalReaction direction="left-to-right" evidence="23">
        <dbReference type="Rhea" id="RHEA:40120"/>
    </physiologicalReaction>
</comment>
<dbReference type="CDD" id="cd03443">
    <property type="entry name" value="PaaI_thioesterase"/>
    <property type="match status" value="1"/>
</dbReference>
<comment type="catalytic activity">
    <reaction evidence="13">
        <text>(5Z,8Z,11Z,14Z)-eicosatetraenoyl-CoA + H2O = (5Z,8Z,11Z,14Z)-eicosatetraenoate + CoA + H(+)</text>
        <dbReference type="Rhea" id="RHEA:40151"/>
        <dbReference type="ChEBI" id="CHEBI:15377"/>
        <dbReference type="ChEBI" id="CHEBI:15378"/>
        <dbReference type="ChEBI" id="CHEBI:32395"/>
        <dbReference type="ChEBI" id="CHEBI:57287"/>
        <dbReference type="ChEBI" id="CHEBI:57368"/>
    </reaction>
    <physiologicalReaction direction="left-to-right" evidence="13">
        <dbReference type="Rhea" id="RHEA:40152"/>
    </physiologicalReaction>
</comment>
<evidence type="ECO:0000313" key="27">
    <source>
        <dbReference type="Proteomes" id="UP000612899"/>
    </source>
</evidence>
<evidence type="ECO:0000256" key="21">
    <source>
        <dbReference type="ARBA" id="ARBA00047969"/>
    </source>
</evidence>
<evidence type="ECO:0000259" key="25">
    <source>
        <dbReference type="Pfam" id="PF03061"/>
    </source>
</evidence>
<gene>
    <name evidence="26" type="ORF">Rhe02_01840</name>
</gene>
<evidence type="ECO:0000256" key="18">
    <source>
        <dbReference type="ARBA" id="ARBA00043210"/>
    </source>
</evidence>